<organism evidence="2 3">
    <name type="scientific">Humicola insolens</name>
    <name type="common">Soft-rot fungus</name>
    <dbReference type="NCBI Taxonomy" id="85995"/>
    <lineage>
        <taxon>Eukaryota</taxon>
        <taxon>Fungi</taxon>
        <taxon>Dikarya</taxon>
        <taxon>Ascomycota</taxon>
        <taxon>Pezizomycotina</taxon>
        <taxon>Sordariomycetes</taxon>
        <taxon>Sordariomycetidae</taxon>
        <taxon>Sordariales</taxon>
        <taxon>Chaetomiaceae</taxon>
        <taxon>Mycothermus</taxon>
    </lineage>
</organism>
<accession>A0ABR3VFA1</accession>
<feature type="region of interest" description="Disordered" evidence="1">
    <location>
        <begin position="79"/>
        <end position="99"/>
    </location>
</feature>
<feature type="region of interest" description="Disordered" evidence="1">
    <location>
        <begin position="1"/>
        <end position="59"/>
    </location>
</feature>
<gene>
    <name evidence="2" type="ORF">VTJ49DRAFT_345</name>
</gene>
<keyword evidence="3" id="KW-1185">Reference proteome</keyword>
<dbReference type="Proteomes" id="UP001583172">
    <property type="component" value="Unassembled WGS sequence"/>
</dbReference>
<reference evidence="2 3" key="1">
    <citation type="journal article" date="2024" name="Commun. Biol.">
        <title>Comparative genomic analysis of thermophilic fungi reveals convergent evolutionary adaptations and gene losses.</title>
        <authorList>
            <person name="Steindorff A.S."/>
            <person name="Aguilar-Pontes M.V."/>
            <person name="Robinson A.J."/>
            <person name="Andreopoulos B."/>
            <person name="LaButti K."/>
            <person name="Kuo A."/>
            <person name="Mondo S."/>
            <person name="Riley R."/>
            <person name="Otillar R."/>
            <person name="Haridas S."/>
            <person name="Lipzen A."/>
            <person name="Grimwood J."/>
            <person name="Schmutz J."/>
            <person name="Clum A."/>
            <person name="Reid I.D."/>
            <person name="Moisan M.C."/>
            <person name="Butler G."/>
            <person name="Nguyen T.T.M."/>
            <person name="Dewar K."/>
            <person name="Conant G."/>
            <person name="Drula E."/>
            <person name="Henrissat B."/>
            <person name="Hansel C."/>
            <person name="Singer S."/>
            <person name="Hutchinson M.I."/>
            <person name="de Vries R.P."/>
            <person name="Natvig D.O."/>
            <person name="Powell A.J."/>
            <person name="Tsang A."/>
            <person name="Grigoriev I.V."/>
        </authorList>
    </citation>
    <scope>NUCLEOTIDE SEQUENCE [LARGE SCALE GENOMIC DNA]</scope>
    <source>
        <strain evidence="2 3">CBS 620.91</strain>
    </source>
</reference>
<comment type="caution">
    <text evidence="2">The sequence shown here is derived from an EMBL/GenBank/DDBJ whole genome shotgun (WGS) entry which is preliminary data.</text>
</comment>
<protein>
    <submittedName>
        <fullName evidence="2">Uncharacterized protein</fullName>
    </submittedName>
</protein>
<evidence type="ECO:0000313" key="3">
    <source>
        <dbReference type="Proteomes" id="UP001583172"/>
    </source>
</evidence>
<evidence type="ECO:0000313" key="2">
    <source>
        <dbReference type="EMBL" id="KAL1840524.1"/>
    </source>
</evidence>
<feature type="compositionally biased region" description="Polar residues" evidence="1">
    <location>
        <begin position="11"/>
        <end position="23"/>
    </location>
</feature>
<evidence type="ECO:0000256" key="1">
    <source>
        <dbReference type="SAM" id="MobiDB-lite"/>
    </source>
</evidence>
<name>A0ABR3VFA1_HUMIN</name>
<dbReference type="EMBL" id="JAZGSY010000109">
    <property type="protein sequence ID" value="KAL1840524.1"/>
    <property type="molecule type" value="Genomic_DNA"/>
</dbReference>
<proteinExistence type="predicted"/>
<feature type="compositionally biased region" description="Basic and acidic residues" evidence="1">
    <location>
        <begin position="85"/>
        <end position="99"/>
    </location>
</feature>
<sequence>MATFVTLYQGPLSQTEGGRNQVPSAEEPHSVSRAEIPVPGELSSSNRHRANGASCARFSTGGRQECSAAAHETLIRQAPQIDPIELSRPHREPHSTVCT</sequence>